<keyword evidence="1" id="KW-1133">Transmembrane helix</keyword>
<sequence>MYIHIPLFLPKSFNHFLKTVGLLSFCLRNIFILSLSLSLSLSALCLFFTFFFFLIFSFNDSLFLFVFFYFLSLLLSLSFTLVLYLSLSFCHSLSYSLLFLSQNYTLSLFCCFYHSVCFPQFFSIHWNRPPISLSPSLHPCSHDFPLSHFYIISMIIFIQHFILSLWLYLTLLLSPIIIFVFLCLST</sequence>
<name>A0A812CXV9_ACAPH</name>
<evidence type="ECO:0000313" key="3">
    <source>
        <dbReference type="Proteomes" id="UP000597762"/>
    </source>
</evidence>
<keyword evidence="1" id="KW-0812">Transmembrane</keyword>
<proteinExistence type="predicted"/>
<evidence type="ECO:0000256" key="1">
    <source>
        <dbReference type="SAM" id="Phobius"/>
    </source>
</evidence>
<protein>
    <submittedName>
        <fullName evidence="2">Uncharacterized protein</fullName>
    </submittedName>
</protein>
<gene>
    <name evidence="2" type="ORF">SPHA_42937</name>
</gene>
<feature type="transmembrane region" description="Helical" evidence="1">
    <location>
        <begin position="30"/>
        <end position="55"/>
    </location>
</feature>
<dbReference type="AlphaFoldDB" id="A0A812CXV9"/>
<evidence type="ECO:0000313" key="2">
    <source>
        <dbReference type="EMBL" id="CAE1281538.1"/>
    </source>
</evidence>
<reference evidence="2" key="1">
    <citation type="submission" date="2021-01" db="EMBL/GenBank/DDBJ databases">
        <authorList>
            <person name="Li R."/>
            <person name="Bekaert M."/>
        </authorList>
    </citation>
    <scope>NUCLEOTIDE SEQUENCE</scope>
    <source>
        <strain evidence="2">Farmed</strain>
    </source>
</reference>
<organism evidence="2 3">
    <name type="scientific">Acanthosepion pharaonis</name>
    <name type="common">Pharaoh cuttlefish</name>
    <name type="synonym">Sepia pharaonis</name>
    <dbReference type="NCBI Taxonomy" id="158019"/>
    <lineage>
        <taxon>Eukaryota</taxon>
        <taxon>Metazoa</taxon>
        <taxon>Spiralia</taxon>
        <taxon>Lophotrochozoa</taxon>
        <taxon>Mollusca</taxon>
        <taxon>Cephalopoda</taxon>
        <taxon>Coleoidea</taxon>
        <taxon>Decapodiformes</taxon>
        <taxon>Sepiida</taxon>
        <taxon>Sepiina</taxon>
        <taxon>Sepiidae</taxon>
        <taxon>Acanthosepion</taxon>
    </lineage>
</organism>
<keyword evidence="1" id="KW-0472">Membrane</keyword>
<keyword evidence="3" id="KW-1185">Reference proteome</keyword>
<dbReference type="Proteomes" id="UP000597762">
    <property type="component" value="Unassembled WGS sequence"/>
</dbReference>
<dbReference type="EMBL" id="CAHIKZ030002118">
    <property type="protein sequence ID" value="CAE1281538.1"/>
    <property type="molecule type" value="Genomic_DNA"/>
</dbReference>
<comment type="caution">
    <text evidence="2">The sequence shown here is derived from an EMBL/GenBank/DDBJ whole genome shotgun (WGS) entry which is preliminary data.</text>
</comment>
<feature type="transmembrane region" description="Helical" evidence="1">
    <location>
        <begin position="62"/>
        <end position="84"/>
    </location>
</feature>
<feature type="transmembrane region" description="Helical" evidence="1">
    <location>
        <begin position="168"/>
        <end position="185"/>
    </location>
</feature>
<accession>A0A812CXV9</accession>
<feature type="transmembrane region" description="Helical" evidence="1">
    <location>
        <begin position="104"/>
        <end position="124"/>
    </location>
</feature>